<evidence type="ECO:0000313" key="10">
    <source>
        <dbReference type="Proteomes" id="UP000306740"/>
    </source>
</evidence>
<feature type="transmembrane region" description="Helical" evidence="5">
    <location>
        <begin position="61"/>
        <end position="85"/>
    </location>
</feature>
<feature type="transmembrane region" description="Helical" evidence="5">
    <location>
        <begin position="321"/>
        <end position="340"/>
    </location>
</feature>
<sequence length="475" mass="48369">MTPGAVDWASVGVPLIVAVGAIVALLVDAFWPSGGWRRQGVVAIAALLAAGAWLADTGSHGWLVAGFSWVLLVAALVVVVVAQSLEDDPAMPAGESTFLLLSATAGALTLAAAQDFVTLVVALELLSLPSIALVAMRRDRRGAVSSAWTFFLASATATAVTLMGLSLLYGLTGTLTYDGVHEALRASEAPVRVSAAVVVLVLVGLFFKVGAVPFHLWIPDAYQGASIPVAAFLSVVSKGGAVAALVVVLAHPLVPLQPRWDLFVAIVAALSMTVGNIGALAQRDVVGMLAWSAVAQGGFVLAPMVALAVRADVVLTAPLRYLAVYAMATLTVFAVAAVAARRFGGTSYAHLAGVGRRDPVLGVALVLGLLTLAGFPPAVIGLVAKYLVLQPVVVSGYAWLAGIMAVNVALGLVYYLRLVVVAYAPADRVTAGDGAPVTSVREGRGARLAYAVVVVGAVALAATSIAPSLLLGALP</sequence>
<keyword evidence="5" id="KW-1278">Translocase</keyword>
<evidence type="ECO:0000256" key="3">
    <source>
        <dbReference type="ARBA" id="ARBA00022989"/>
    </source>
</evidence>
<keyword evidence="2 5" id="KW-0812">Transmembrane</keyword>
<dbReference type="GO" id="GO:0048038">
    <property type="term" value="F:quinone binding"/>
    <property type="evidence" value="ECO:0007669"/>
    <property type="project" value="UniProtKB-KW"/>
</dbReference>
<dbReference type="HAMAP" id="MF_00445">
    <property type="entry name" value="NDH1_NuoN_1"/>
    <property type="match status" value="1"/>
</dbReference>
<keyword evidence="5" id="KW-0813">Transport</keyword>
<feature type="transmembrane region" description="Helical" evidence="5">
    <location>
        <begin position="39"/>
        <end position="55"/>
    </location>
</feature>
<comment type="catalytic activity">
    <reaction evidence="5">
        <text>a quinone + NADH + 5 H(+)(in) = a quinol + NAD(+) + 4 H(+)(out)</text>
        <dbReference type="Rhea" id="RHEA:57888"/>
        <dbReference type="ChEBI" id="CHEBI:15378"/>
        <dbReference type="ChEBI" id="CHEBI:24646"/>
        <dbReference type="ChEBI" id="CHEBI:57540"/>
        <dbReference type="ChEBI" id="CHEBI:57945"/>
        <dbReference type="ChEBI" id="CHEBI:132124"/>
    </reaction>
</comment>
<feature type="transmembrane region" description="Helical" evidence="5">
    <location>
        <begin position="148"/>
        <end position="171"/>
    </location>
</feature>
<comment type="function">
    <text evidence="5">NDH-1 shuttles electrons from NADH, via FMN and iron-sulfur (Fe-S) centers, to quinones in the respiratory chain. The immediate electron acceptor for the enzyme in this species is believed to be a menaquinone. Couples the redox reaction to proton translocation (for every two electrons transferred, four hydrogen ions are translocated across the cytoplasmic membrane), and thus conserves the redox energy in a proton gradient.</text>
</comment>
<feature type="transmembrane region" description="Helical" evidence="5">
    <location>
        <begin position="6"/>
        <end position="27"/>
    </location>
</feature>
<comment type="subunit">
    <text evidence="5">NDH-1 is composed of 14 different subunits. Subunits NuoA, H, J, K, L, M, N constitute the membrane sector of the complex.</text>
</comment>
<keyword evidence="5" id="KW-0520">NAD</keyword>
<organism evidence="9 10">
    <name type="scientific">Mumia zhuanghuii</name>
    <dbReference type="NCBI Taxonomy" id="2585211"/>
    <lineage>
        <taxon>Bacteria</taxon>
        <taxon>Bacillati</taxon>
        <taxon>Actinomycetota</taxon>
        <taxon>Actinomycetes</taxon>
        <taxon>Propionibacteriales</taxon>
        <taxon>Nocardioidaceae</taxon>
        <taxon>Mumia</taxon>
    </lineage>
</organism>
<keyword evidence="4 5" id="KW-0472">Membrane</keyword>
<dbReference type="InterPro" id="IPR001750">
    <property type="entry name" value="ND/Mrp_TM"/>
</dbReference>
<evidence type="ECO:0000259" key="7">
    <source>
        <dbReference type="Pfam" id="PF00361"/>
    </source>
</evidence>
<dbReference type="PANTHER" id="PTHR22773">
    <property type="entry name" value="NADH DEHYDROGENASE"/>
    <property type="match status" value="1"/>
</dbReference>
<feature type="transmembrane region" description="Helical" evidence="5">
    <location>
        <begin position="396"/>
        <end position="416"/>
    </location>
</feature>
<evidence type="ECO:0000256" key="2">
    <source>
        <dbReference type="ARBA" id="ARBA00022692"/>
    </source>
</evidence>
<dbReference type="GO" id="GO:0050136">
    <property type="term" value="F:NADH dehydrogenase (quinone) (non-electrogenic) activity"/>
    <property type="evidence" value="ECO:0007669"/>
    <property type="project" value="UniProtKB-UniRule"/>
</dbReference>
<dbReference type="EC" id="7.1.1.-" evidence="5"/>
<dbReference type="Proteomes" id="UP000306740">
    <property type="component" value="Unassembled WGS sequence"/>
</dbReference>
<dbReference type="AlphaFoldDB" id="A0A5C4MK73"/>
<reference evidence="9 10" key="1">
    <citation type="submission" date="2019-05" db="EMBL/GenBank/DDBJ databases">
        <title>Mumia sp. nov., isolated from the intestinal contents of plateau pika (Ochotona curzoniae) in the Qinghai-Tibet plateau of China.</title>
        <authorList>
            <person name="Tian Z."/>
        </authorList>
    </citation>
    <scope>NUCLEOTIDE SEQUENCE [LARGE SCALE GENOMIC DNA]</scope>
    <source>
        <strain evidence="10">527</strain>
        <strain evidence="9">Z527</strain>
    </source>
</reference>
<feature type="transmembrane region" description="Helical" evidence="5">
    <location>
        <begin position="360"/>
        <end position="384"/>
    </location>
</feature>
<dbReference type="GO" id="GO:0012505">
    <property type="term" value="C:endomembrane system"/>
    <property type="evidence" value="ECO:0007669"/>
    <property type="project" value="UniProtKB-SubCell"/>
</dbReference>
<feature type="transmembrane region" description="Helical" evidence="5">
    <location>
        <begin position="229"/>
        <end position="250"/>
    </location>
</feature>
<dbReference type="EMBL" id="VDFR01000069">
    <property type="protein sequence ID" value="TNC45185.1"/>
    <property type="molecule type" value="Genomic_DNA"/>
</dbReference>
<feature type="transmembrane region" description="Helical" evidence="5">
    <location>
        <begin position="448"/>
        <end position="474"/>
    </location>
</feature>
<evidence type="ECO:0000313" key="8">
    <source>
        <dbReference type="EMBL" id="TNC24750.1"/>
    </source>
</evidence>
<feature type="transmembrane region" description="Helical" evidence="5">
    <location>
        <begin position="262"/>
        <end position="281"/>
    </location>
</feature>
<dbReference type="GO" id="GO:0042773">
    <property type="term" value="P:ATP synthesis coupled electron transport"/>
    <property type="evidence" value="ECO:0007669"/>
    <property type="project" value="InterPro"/>
</dbReference>
<feature type="transmembrane region" description="Helical" evidence="5">
    <location>
        <begin position="288"/>
        <end position="309"/>
    </location>
</feature>
<dbReference type="OrthoDB" id="9811718at2"/>
<evidence type="ECO:0000313" key="9">
    <source>
        <dbReference type="EMBL" id="TNC45185.1"/>
    </source>
</evidence>
<protein>
    <recommendedName>
        <fullName evidence="5">NADH-quinone oxidoreductase subunit N</fullName>
        <ecNumber evidence="5">7.1.1.-</ecNumber>
    </recommendedName>
    <alternativeName>
        <fullName evidence="5">NADH dehydrogenase I subunit N</fullName>
    </alternativeName>
    <alternativeName>
        <fullName evidence="5">NDH-1 subunit N</fullName>
    </alternativeName>
</protein>
<gene>
    <name evidence="5" type="primary">nuoN</name>
    <name evidence="9" type="ORF">FHE65_15315</name>
    <name evidence="8" type="ORF">FHE65_35130</name>
</gene>
<dbReference type="EMBL" id="VDFR01000257">
    <property type="protein sequence ID" value="TNC24750.1"/>
    <property type="molecule type" value="Genomic_DNA"/>
</dbReference>
<keyword evidence="5" id="KW-1003">Cell membrane</keyword>
<evidence type="ECO:0000256" key="4">
    <source>
        <dbReference type="ARBA" id="ARBA00023136"/>
    </source>
</evidence>
<name>A0A5C4MK73_9ACTN</name>
<dbReference type="GO" id="GO:0008137">
    <property type="term" value="F:NADH dehydrogenase (ubiquinone) activity"/>
    <property type="evidence" value="ECO:0007669"/>
    <property type="project" value="InterPro"/>
</dbReference>
<comment type="subcellular location">
    <subcellularLocation>
        <location evidence="5">Cell membrane</location>
        <topology evidence="5">Multi-pass membrane protein</topology>
    </subcellularLocation>
    <subcellularLocation>
        <location evidence="1">Endomembrane system</location>
        <topology evidence="1">Multi-pass membrane protein</topology>
    </subcellularLocation>
    <subcellularLocation>
        <location evidence="6">Membrane</location>
        <topology evidence="6">Multi-pass membrane protein</topology>
    </subcellularLocation>
</comment>
<dbReference type="RefSeq" id="WP_139106156.1">
    <property type="nucleotide sequence ID" value="NZ_VDFR01000069.1"/>
</dbReference>
<comment type="similarity">
    <text evidence="5">Belongs to the complex I subunit 2 family.</text>
</comment>
<feature type="domain" description="NADH:quinone oxidoreductase/Mrp antiporter transmembrane" evidence="7">
    <location>
        <begin position="113"/>
        <end position="409"/>
    </location>
</feature>
<proteinExistence type="inferred from homology"/>
<feature type="transmembrane region" description="Helical" evidence="5">
    <location>
        <begin position="119"/>
        <end position="136"/>
    </location>
</feature>
<comment type="caution">
    <text evidence="9">The sequence shown here is derived from an EMBL/GenBank/DDBJ whole genome shotgun (WGS) entry which is preliminary data.</text>
</comment>
<evidence type="ECO:0000256" key="5">
    <source>
        <dbReference type="HAMAP-Rule" id="MF_00445"/>
    </source>
</evidence>
<dbReference type="Pfam" id="PF00361">
    <property type="entry name" value="Proton_antipo_M"/>
    <property type="match status" value="1"/>
</dbReference>
<accession>A0A5C4MK73</accession>
<keyword evidence="3 5" id="KW-1133">Transmembrane helix</keyword>
<keyword evidence="5" id="KW-0874">Quinone</keyword>
<dbReference type="InterPro" id="IPR010096">
    <property type="entry name" value="NADH-Q_OxRdtase_suN/2"/>
</dbReference>
<dbReference type="GO" id="GO:0005886">
    <property type="term" value="C:plasma membrane"/>
    <property type="evidence" value="ECO:0007669"/>
    <property type="project" value="UniProtKB-SubCell"/>
</dbReference>
<evidence type="ECO:0000256" key="6">
    <source>
        <dbReference type="RuleBase" id="RU000320"/>
    </source>
</evidence>
<feature type="transmembrane region" description="Helical" evidence="5">
    <location>
        <begin position="191"/>
        <end position="217"/>
    </location>
</feature>
<evidence type="ECO:0000256" key="1">
    <source>
        <dbReference type="ARBA" id="ARBA00004127"/>
    </source>
</evidence>